<dbReference type="RefSeq" id="WP_007003804.1">
    <property type="nucleotide sequence ID" value="NZ_GG770778.1"/>
</dbReference>
<dbReference type="Proteomes" id="UP000005324">
    <property type="component" value="Unassembled WGS sequence"/>
</dbReference>
<dbReference type="InterPro" id="IPR058533">
    <property type="entry name" value="Cation_efflux_TM"/>
</dbReference>
<protein>
    <submittedName>
        <fullName evidence="8">Cation diffusion facilitator family transporter</fullName>
    </submittedName>
</protein>
<comment type="subcellular location">
    <subcellularLocation>
        <location evidence="1">Membrane</location>
        <topology evidence="1">Multi-pass membrane protein</topology>
    </subcellularLocation>
</comment>
<evidence type="ECO:0000256" key="6">
    <source>
        <dbReference type="SAM" id="Phobius"/>
    </source>
</evidence>
<keyword evidence="3 6" id="KW-0812">Transmembrane</keyword>
<dbReference type="HOGENOM" id="CLU_078537_0_0_5"/>
<reference evidence="8 9" key="1">
    <citation type="submission" date="2010-04" db="EMBL/GenBank/DDBJ databases">
        <authorList>
            <person name="Qin X."/>
            <person name="Bachman B."/>
            <person name="Battles P."/>
            <person name="Bell A."/>
            <person name="Bess C."/>
            <person name="Bickham C."/>
            <person name="Chaboub L."/>
            <person name="Chen D."/>
            <person name="Coyle M."/>
            <person name="Deiros D.R."/>
            <person name="Dinh H."/>
            <person name="Forbes L."/>
            <person name="Fowler G."/>
            <person name="Francisco L."/>
            <person name="Fu Q."/>
            <person name="Gubbala S."/>
            <person name="Hale W."/>
            <person name="Han Y."/>
            <person name="Hemphill L."/>
            <person name="Highlander S.K."/>
            <person name="Hirani K."/>
            <person name="Hogues M."/>
            <person name="Jackson L."/>
            <person name="Jakkamsetti A."/>
            <person name="Javaid M."/>
            <person name="Jiang H."/>
            <person name="Korchina V."/>
            <person name="Kovar C."/>
            <person name="Lara F."/>
            <person name="Lee S."/>
            <person name="Mata R."/>
            <person name="Mathew T."/>
            <person name="Moen C."/>
            <person name="Morales K."/>
            <person name="Munidasa M."/>
            <person name="Nazareth L."/>
            <person name="Ngo R."/>
            <person name="Nguyen L."/>
            <person name="Okwuonu G."/>
            <person name="Ongeri F."/>
            <person name="Patil S."/>
            <person name="Petrosino J."/>
            <person name="Pham C."/>
            <person name="Pham P."/>
            <person name="Pu L.-L."/>
            <person name="Puazo M."/>
            <person name="Raj R."/>
            <person name="Reid J."/>
            <person name="Rouhana J."/>
            <person name="Saada N."/>
            <person name="Shang Y."/>
            <person name="Simmons D."/>
            <person name="Thornton R."/>
            <person name="Warren J."/>
            <person name="Weissenberger G."/>
            <person name="Zhang J."/>
            <person name="Zhang L."/>
            <person name="Zhou C."/>
            <person name="Zhu D."/>
            <person name="Muzny D."/>
            <person name="Worley K."/>
            <person name="Gibbs R."/>
        </authorList>
    </citation>
    <scope>NUCLEOTIDE SEQUENCE [LARGE SCALE GENOMIC DNA]</scope>
    <source>
        <strain evidence="8 9">ATCC 49957</strain>
    </source>
</reference>
<dbReference type="GO" id="GO:0006882">
    <property type="term" value="P:intracellular zinc ion homeostasis"/>
    <property type="evidence" value="ECO:0007669"/>
    <property type="project" value="TreeGrafter"/>
</dbReference>
<dbReference type="Pfam" id="PF01545">
    <property type="entry name" value="Cation_efflux"/>
    <property type="match status" value="1"/>
</dbReference>
<dbReference type="InterPro" id="IPR050291">
    <property type="entry name" value="CDF_Transporter"/>
</dbReference>
<evidence type="ECO:0000256" key="5">
    <source>
        <dbReference type="ARBA" id="ARBA00023136"/>
    </source>
</evidence>
<comment type="caution">
    <text evidence="8">The sequence shown here is derived from an EMBL/GenBank/DDBJ whole genome shotgun (WGS) entry which is preliminary data.</text>
</comment>
<keyword evidence="4 6" id="KW-1133">Transmembrane helix</keyword>
<organism evidence="8 9">
    <name type="scientific">Pseudoroseomonas cervicalis ATCC 49957</name>
    <dbReference type="NCBI Taxonomy" id="525371"/>
    <lineage>
        <taxon>Bacteria</taxon>
        <taxon>Pseudomonadati</taxon>
        <taxon>Pseudomonadota</taxon>
        <taxon>Alphaproteobacteria</taxon>
        <taxon>Acetobacterales</taxon>
        <taxon>Roseomonadaceae</taxon>
        <taxon>Roseomonas</taxon>
    </lineage>
</organism>
<feature type="transmembrane region" description="Helical" evidence="6">
    <location>
        <begin position="162"/>
        <end position="180"/>
    </location>
</feature>
<name>D5RI35_9PROT</name>
<evidence type="ECO:0000256" key="2">
    <source>
        <dbReference type="ARBA" id="ARBA00022448"/>
    </source>
</evidence>
<dbReference type="PANTHER" id="PTHR43840:SF15">
    <property type="entry name" value="MITOCHONDRIAL METAL TRANSPORTER 1-RELATED"/>
    <property type="match status" value="1"/>
</dbReference>
<feature type="transmembrane region" description="Helical" evidence="6">
    <location>
        <begin position="186"/>
        <end position="208"/>
    </location>
</feature>
<evidence type="ECO:0000313" key="8">
    <source>
        <dbReference type="EMBL" id="EFH13034.1"/>
    </source>
</evidence>
<keyword evidence="2" id="KW-0813">Transport</keyword>
<dbReference type="EMBL" id="ADVL01000128">
    <property type="protein sequence ID" value="EFH13034.1"/>
    <property type="molecule type" value="Genomic_DNA"/>
</dbReference>
<evidence type="ECO:0000259" key="7">
    <source>
        <dbReference type="Pfam" id="PF01545"/>
    </source>
</evidence>
<gene>
    <name evidence="8" type="ORF">HMPREF0731_0745</name>
</gene>
<dbReference type="InterPro" id="IPR036837">
    <property type="entry name" value="Cation_efflux_CTD_sf"/>
</dbReference>
<keyword evidence="9" id="KW-1185">Reference proteome</keyword>
<accession>D5RI35</accession>
<dbReference type="Gene3D" id="1.20.1510.10">
    <property type="entry name" value="Cation efflux protein transmembrane domain"/>
    <property type="match status" value="1"/>
</dbReference>
<evidence type="ECO:0000256" key="1">
    <source>
        <dbReference type="ARBA" id="ARBA00004141"/>
    </source>
</evidence>
<dbReference type="SUPFAM" id="SSF160240">
    <property type="entry name" value="Cation efflux protein cytoplasmic domain-like"/>
    <property type="match status" value="1"/>
</dbReference>
<feature type="transmembrane region" description="Helical" evidence="6">
    <location>
        <begin position="122"/>
        <end position="141"/>
    </location>
</feature>
<dbReference type="GO" id="GO:0015093">
    <property type="term" value="F:ferrous iron transmembrane transporter activity"/>
    <property type="evidence" value="ECO:0007669"/>
    <property type="project" value="TreeGrafter"/>
</dbReference>
<dbReference type="Gene3D" id="3.30.70.1350">
    <property type="entry name" value="Cation efflux protein, cytoplasmic domain"/>
    <property type="match status" value="1"/>
</dbReference>
<dbReference type="PANTHER" id="PTHR43840">
    <property type="entry name" value="MITOCHONDRIAL METAL TRANSPORTER 1-RELATED"/>
    <property type="match status" value="1"/>
</dbReference>
<proteinExistence type="predicted"/>
<feature type="transmembrane region" description="Helical" evidence="6">
    <location>
        <begin position="84"/>
        <end position="102"/>
    </location>
</feature>
<keyword evidence="5 6" id="KW-0472">Membrane</keyword>
<feature type="transmembrane region" description="Helical" evidence="6">
    <location>
        <begin position="16"/>
        <end position="35"/>
    </location>
</feature>
<evidence type="ECO:0000256" key="4">
    <source>
        <dbReference type="ARBA" id="ARBA00022989"/>
    </source>
</evidence>
<evidence type="ECO:0000256" key="3">
    <source>
        <dbReference type="ARBA" id="ARBA00022692"/>
    </source>
</evidence>
<dbReference type="GO" id="GO:0015086">
    <property type="term" value="F:cadmium ion transmembrane transporter activity"/>
    <property type="evidence" value="ECO:0007669"/>
    <property type="project" value="TreeGrafter"/>
</dbReference>
<dbReference type="SUPFAM" id="SSF161111">
    <property type="entry name" value="Cation efflux protein transmembrane domain-like"/>
    <property type="match status" value="1"/>
</dbReference>
<sequence length="298" mass="31451">MRQAVDAAALRRERSVLLCALADIAILIAYVGIALSSQSLTLLAEAVRGWLMVALELLVLLLMRRIHRGRMAAYEFGAGKLEHFANLLIGLAMAGGAVWLAAGALGKIHLPSSAPNDGVRLALLLSLVNLAVNAAALRALWQAGRDGRSVIMTGQIRTRLSKLLSSAVVVLAIGVAAWAPGSMLSLVADAGGTLFVAVVMLGVAARLWRDSLPDLLDRSLEEEHQALVNRALAAHFAAYEALLSVRSRRAGSRVHVEVALGFAPDRGFAEVAAAMRAVRAELEALIPGAEVVVIPHPV</sequence>
<feature type="transmembrane region" description="Helical" evidence="6">
    <location>
        <begin position="47"/>
        <end position="63"/>
    </location>
</feature>
<dbReference type="GO" id="GO:0005886">
    <property type="term" value="C:plasma membrane"/>
    <property type="evidence" value="ECO:0007669"/>
    <property type="project" value="TreeGrafter"/>
</dbReference>
<dbReference type="InterPro" id="IPR027469">
    <property type="entry name" value="Cation_efflux_TMD_sf"/>
</dbReference>
<feature type="domain" description="Cation efflux protein transmembrane" evidence="7">
    <location>
        <begin position="17"/>
        <end position="216"/>
    </location>
</feature>
<dbReference type="AlphaFoldDB" id="D5RI35"/>
<evidence type="ECO:0000313" key="9">
    <source>
        <dbReference type="Proteomes" id="UP000005324"/>
    </source>
</evidence>
<dbReference type="GO" id="GO:0015341">
    <property type="term" value="F:zinc efflux antiporter activity"/>
    <property type="evidence" value="ECO:0007669"/>
    <property type="project" value="TreeGrafter"/>
</dbReference>